<protein>
    <submittedName>
        <fullName evidence="1">Uncharacterized protein</fullName>
    </submittedName>
</protein>
<comment type="caution">
    <text evidence="1">The sequence shown here is derived from an EMBL/GenBank/DDBJ whole genome shotgun (WGS) entry which is preliminary data.</text>
</comment>
<dbReference type="Proteomes" id="UP001150581">
    <property type="component" value="Unassembled WGS sequence"/>
</dbReference>
<evidence type="ECO:0000313" key="1">
    <source>
        <dbReference type="EMBL" id="KAJ1882097.1"/>
    </source>
</evidence>
<dbReference type="EMBL" id="JANBPG010003281">
    <property type="protein sequence ID" value="KAJ1882097.1"/>
    <property type="molecule type" value="Genomic_DNA"/>
</dbReference>
<accession>A0ACC1I2G5</accession>
<sequence>MSIEFANTIRNLRTALHSVTRHTPARSTSPRRLMRRLRTSRAKAKESDSSSSESAHTRVASMQDDARSSHSKVEIDYYHGELTAVQDAVEQTHAEIYLVQTKPATEQTEDILLRAELADAREKLRARELDVERLKLQLEQKTSEAAKVSRKLTTTNYALAELALKNERLETKVEAAATWHIEVHELLGKSRRQASKLAYSNKMLTDNNNTLTDINKELAKQLIIEERKVEVLRFDLVNLDRELENTDCKLEDTEQKLEEAKQNQDIAEEFWGETEMLRQEAEQKFNESDQKREAAEKHAQAIELQTVELMDLAKQDFDELYDELEHIKYIVNSTCPAEVARQLLGQPVGNLDVVNESDAGGQYFYDDRFVQPIDAIDTDVQYFDDGLCVHSDSAIDAIYTVDYDSDNQQQQLSAPGVICLRKHRRTI</sequence>
<reference evidence="1" key="1">
    <citation type="submission" date="2022-07" db="EMBL/GenBank/DDBJ databases">
        <title>Phylogenomic reconstructions and comparative analyses of Kickxellomycotina fungi.</title>
        <authorList>
            <person name="Reynolds N.K."/>
            <person name="Stajich J.E."/>
            <person name="Barry K."/>
            <person name="Grigoriev I.V."/>
            <person name="Crous P."/>
            <person name="Smith M.E."/>
        </authorList>
    </citation>
    <scope>NUCLEOTIDE SEQUENCE</scope>
    <source>
        <strain evidence="1">Benny 63K</strain>
    </source>
</reference>
<evidence type="ECO:0000313" key="2">
    <source>
        <dbReference type="Proteomes" id="UP001150581"/>
    </source>
</evidence>
<proteinExistence type="predicted"/>
<name>A0ACC1I2G5_9FUNG</name>
<gene>
    <name evidence="1" type="ORF">LPJ66_011205</name>
</gene>
<keyword evidence="2" id="KW-1185">Reference proteome</keyword>
<organism evidence="1 2">
    <name type="scientific">Kickxella alabastrina</name>
    <dbReference type="NCBI Taxonomy" id="61397"/>
    <lineage>
        <taxon>Eukaryota</taxon>
        <taxon>Fungi</taxon>
        <taxon>Fungi incertae sedis</taxon>
        <taxon>Zoopagomycota</taxon>
        <taxon>Kickxellomycotina</taxon>
        <taxon>Kickxellomycetes</taxon>
        <taxon>Kickxellales</taxon>
        <taxon>Kickxellaceae</taxon>
        <taxon>Kickxella</taxon>
    </lineage>
</organism>